<reference evidence="7" key="1">
    <citation type="submission" date="2019-09" db="EMBL/GenBank/DDBJ databases">
        <title>Draft genome information of white flower Hibiscus syriacus.</title>
        <authorList>
            <person name="Kim Y.-M."/>
        </authorList>
    </citation>
    <scope>NUCLEOTIDE SEQUENCE [LARGE SCALE GENOMIC DNA]</scope>
    <source>
        <strain evidence="7">YM2019G1</strain>
    </source>
</reference>
<dbReference type="GO" id="GO:0008270">
    <property type="term" value="F:zinc ion binding"/>
    <property type="evidence" value="ECO:0007669"/>
    <property type="project" value="UniProtKB-KW"/>
</dbReference>
<evidence type="ECO:0000256" key="4">
    <source>
        <dbReference type="PROSITE-ProRule" id="PRU01131"/>
    </source>
</evidence>
<dbReference type="Pfam" id="PF04570">
    <property type="entry name" value="zf-FLZ"/>
    <property type="match status" value="1"/>
</dbReference>
<keyword evidence="2" id="KW-0479">Metal-binding</keyword>
<accession>A0A6A3CFR6</accession>
<dbReference type="Proteomes" id="UP000436088">
    <property type="component" value="Unassembled WGS sequence"/>
</dbReference>
<comment type="caution">
    <text evidence="7">The sequence shown here is derived from an EMBL/GenBank/DDBJ whole genome shotgun (WGS) entry which is preliminary data.</text>
</comment>
<feature type="domain" description="FLZ-type" evidence="6">
    <location>
        <begin position="156"/>
        <end position="204"/>
    </location>
</feature>
<feature type="region of interest" description="Disordered" evidence="5">
    <location>
        <begin position="1"/>
        <end position="37"/>
    </location>
</feature>
<comment type="similarity">
    <text evidence="1">Belongs to the FLZ family.</text>
</comment>
<evidence type="ECO:0000313" key="7">
    <source>
        <dbReference type="EMBL" id="KAE8728155.1"/>
    </source>
</evidence>
<dbReference type="AlphaFoldDB" id="A0A6A3CFR6"/>
<name>A0A6A3CFR6_HIBSY</name>
<proteinExistence type="inferred from homology"/>
<dbReference type="PANTHER" id="PTHR46443:SF21">
    <property type="entry name" value="FCS-LIKE ZINC FINGER 8"/>
    <property type="match status" value="1"/>
</dbReference>
<evidence type="ECO:0000256" key="1">
    <source>
        <dbReference type="ARBA" id="ARBA00009374"/>
    </source>
</evidence>
<dbReference type="EMBL" id="VEPZ02000279">
    <property type="protein sequence ID" value="KAE8728155.1"/>
    <property type="molecule type" value="Genomic_DNA"/>
</dbReference>
<keyword evidence="8" id="KW-1185">Reference proteome</keyword>
<evidence type="ECO:0000256" key="5">
    <source>
        <dbReference type="SAM" id="MobiDB-lite"/>
    </source>
</evidence>
<protein>
    <recommendedName>
        <fullName evidence="6">FLZ-type domain-containing protein</fullName>
    </recommendedName>
</protein>
<feature type="zinc finger region" description="FLZ-type" evidence="4">
    <location>
        <begin position="156"/>
        <end position="204"/>
    </location>
</feature>
<evidence type="ECO:0000256" key="2">
    <source>
        <dbReference type="ARBA" id="ARBA00022723"/>
    </source>
</evidence>
<evidence type="ECO:0000256" key="3">
    <source>
        <dbReference type="ARBA" id="ARBA00022771"/>
    </source>
</evidence>
<feature type="compositionally biased region" description="Basic and acidic residues" evidence="5">
    <location>
        <begin position="28"/>
        <end position="37"/>
    </location>
</feature>
<evidence type="ECO:0000313" key="8">
    <source>
        <dbReference type="Proteomes" id="UP000436088"/>
    </source>
</evidence>
<sequence length="211" mass="23547">MSPKSILDSKPFSAFKNPFWSESNTPKPQEHETKHKLDSKGIGLTIVDSHRDDNCFDPCLSKPVLFGSQLRVQIPSLPHGVSPAESPGTPPEFSIKTRTTQLGSFSFSASEMELSEYYTCVITHGSNPRTTHIFYDFIVETCCGVVGLSSSKKENGFLGENFLSFVLLAGRIFLQEKTSTYTGEKAFCSKECRYQEMMLDEGADKPESDYR</sequence>
<keyword evidence="3" id="KW-0863">Zinc-finger</keyword>
<organism evidence="7 8">
    <name type="scientific">Hibiscus syriacus</name>
    <name type="common">Rose of Sharon</name>
    <dbReference type="NCBI Taxonomy" id="106335"/>
    <lineage>
        <taxon>Eukaryota</taxon>
        <taxon>Viridiplantae</taxon>
        <taxon>Streptophyta</taxon>
        <taxon>Embryophyta</taxon>
        <taxon>Tracheophyta</taxon>
        <taxon>Spermatophyta</taxon>
        <taxon>Magnoliopsida</taxon>
        <taxon>eudicotyledons</taxon>
        <taxon>Gunneridae</taxon>
        <taxon>Pentapetalae</taxon>
        <taxon>rosids</taxon>
        <taxon>malvids</taxon>
        <taxon>Malvales</taxon>
        <taxon>Malvaceae</taxon>
        <taxon>Malvoideae</taxon>
        <taxon>Hibiscus</taxon>
    </lineage>
</organism>
<dbReference type="InterPro" id="IPR044593">
    <property type="entry name" value="FLZ8/MARD1"/>
</dbReference>
<gene>
    <name evidence="7" type="ORF">F3Y22_tig00004779pilonHSYRG00170</name>
</gene>
<dbReference type="PROSITE" id="PS51795">
    <property type="entry name" value="ZF_FLZ"/>
    <property type="match status" value="1"/>
</dbReference>
<dbReference type="InterPro" id="IPR007650">
    <property type="entry name" value="Zf-FLZ_dom"/>
</dbReference>
<dbReference type="PANTHER" id="PTHR46443">
    <property type="entry name" value="FCS-LIKE ZINC FINGER 8"/>
    <property type="match status" value="1"/>
</dbReference>
<evidence type="ECO:0000259" key="6">
    <source>
        <dbReference type="PROSITE" id="PS51795"/>
    </source>
</evidence>
<keyword evidence="3" id="KW-0862">Zinc</keyword>